<comment type="caution">
    <text evidence="1">The sequence shown here is derived from an EMBL/GenBank/DDBJ whole genome shotgun (WGS) entry which is preliminary data.</text>
</comment>
<name>A0A2T0RMM3_9ACTN</name>
<accession>A0A2T0RMM3</accession>
<protein>
    <submittedName>
        <fullName evidence="1">Uncharacterized protein</fullName>
    </submittedName>
</protein>
<sequence>MLVSYDFVKGGAVLETLRVDYDGAQLRGGWSPSCLNWDDGLRAAEALVDTSPPDGLSIDLAGDPRDAAAIASEWFQAHIERWNRRP</sequence>
<reference evidence="1 2" key="1">
    <citation type="submission" date="2018-03" db="EMBL/GenBank/DDBJ databases">
        <title>Genomic Encyclopedia of Archaeal and Bacterial Type Strains, Phase II (KMG-II): from individual species to whole genera.</title>
        <authorList>
            <person name="Goeker M."/>
        </authorList>
    </citation>
    <scope>NUCLEOTIDE SEQUENCE [LARGE SCALE GENOMIC DNA]</scope>
    <source>
        <strain evidence="1 2">DSM 45348</strain>
    </source>
</reference>
<dbReference type="EMBL" id="PVZG01000017">
    <property type="protein sequence ID" value="PRY22439.1"/>
    <property type="molecule type" value="Genomic_DNA"/>
</dbReference>
<dbReference type="AlphaFoldDB" id="A0A2T0RMM3"/>
<proteinExistence type="predicted"/>
<keyword evidence="2" id="KW-1185">Reference proteome</keyword>
<evidence type="ECO:0000313" key="1">
    <source>
        <dbReference type="EMBL" id="PRY22439.1"/>
    </source>
</evidence>
<organism evidence="1 2">
    <name type="scientific">Pseudosporangium ferrugineum</name>
    <dbReference type="NCBI Taxonomy" id="439699"/>
    <lineage>
        <taxon>Bacteria</taxon>
        <taxon>Bacillati</taxon>
        <taxon>Actinomycetota</taxon>
        <taxon>Actinomycetes</taxon>
        <taxon>Micromonosporales</taxon>
        <taxon>Micromonosporaceae</taxon>
        <taxon>Pseudosporangium</taxon>
    </lineage>
</organism>
<gene>
    <name evidence="1" type="ORF">CLV70_117143</name>
</gene>
<dbReference type="Proteomes" id="UP000239209">
    <property type="component" value="Unassembled WGS sequence"/>
</dbReference>
<evidence type="ECO:0000313" key="2">
    <source>
        <dbReference type="Proteomes" id="UP000239209"/>
    </source>
</evidence>